<accession>A0A833Z8I3</accession>
<feature type="signal peptide" evidence="2">
    <location>
        <begin position="1"/>
        <end position="20"/>
    </location>
</feature>
<reference evidence="3 4" key="1">
    <citation type="journal article" date="2020" name="Nature">
        <title>Six reference-quality genomes reveal evolution of bat adaptations.</title>
        <authorList>
            <person name="Jebb D."/>
            <person name="Huang Z."/>
            <person name="Pippel M."/>
            <person name="Hughes G.M."/>
            <person name="Lavrichenko K."/>
            <person name="Devanna P."/>
            <person name="Winkler S."/>
            <person name="Jermiin L.S."/>
            <person name="Skirmuntt E.C."/>
            <person name="Katzourakis A."/>
            <person name="Burkitt-Gray L."/>
            <person name="Ray D.A."/>
            <person name="Sullivan K.A.M."/>
            <person name="Roscito J.G."/>
            <person name="Kirilenko B.M."/>
            <person name="Davalos L.M."/>
            <person name="Corthals A.P."/>
            <person name="Power M.L."/>
            <person name="Jones G."/>
            <person name="Ransome R.D."/>
            <person name="Dechmann D.K.N."/>
            <person name="Locatelli A.G."/>
            <person name="Puechmaille S.J."/>
            <person name="Fedrigo O."/>
            <person name="Jarvis E.D."/>
            <person name="Hiller M."/>
            <person name="Vernes S.C."/>
            <person name="Myers E.W."/>
            <person name="Teeling E.C."/>
        </authorList>
    </citation>
    <scope>NUCLEOTIDE SEQUENCE [LARGE SCALE GENOMIC DNA]</scope>
    <source>
        <strain evidence="3">Bat1K_MPI-CBG_1</strain>
    </source>
</reference>
<feature type="region of interest" description="Disordered" evidence="1">
    <location>
        <begin position="154"/>
        <end position="189"/>
    </location>
</feature>
<sequence>MTRCCRRYLFVVSVPLRAFAPLFSGCWAVGRWERREAKGRAERTDSDSSRAPAAVSTSQRTAGTWAPGRPRVTPSATRTLPQAPAFPEALEAARAKPAGDRQTERPPPFPSAPTPLARTQRKERRRGSSGAGSAAASLTAPALGLEGMTACCRREDTGPRSGVPTCWGGRRGARGERAAPLHGFEGDWQ</sequence>
<feature type="compositionally biased region" description="Basic and acidic residues" evidence="1">
    <location>
        <begin position="91"/>
        <end position="104"/>
    </location>
</feature>
<evidence type="ECO:0000313" key="4">
    <source>
        <dbReference type="Proteomes" id="UP000664940"/>
    </source>
</evidence>
<dbReference type="Proteomes" id="UP000664940">
    <property type="component" value="Unassembled WGS sequence"/>
</dbReference>
<evidence type="ECO:0000256" key="2">
    <source>
        <dbReference type="SAM" id="SignalP"/>
    </source>
</evidence>
<keyword evidence="2" id="KW-0732">Signal</keyword>
<proteinExistence type="predicted"/>
<evidence type="ECO:0000313" key="3">
    <source>
        <dbReference type="EMBL" id="KAF6086281.1"/>
    </source>
</evidence>
<name>A0A833Z8I3_9CHIR</name>
<evidence type="ECO:0000256" key="1">
    <source>
        <dbReference type="SAM" id="MobiDB-lite"/>
    </source>
</evidence>
<feature type="region of interest" description="Disordered" evidence="1">
    <location>
        <begin position="39"/>
        <end position="138"/>
    </location>
</feature>
<comment type="caution">
    <text evidence="3">The sequence shown here is derived from an EMBL/GenBank/DDBJ whole genome shotgun (WGS) entry which is preliminary data.</text>
</comment>
<dbReference type="EMBL" id="JABVXQ010000011">
    <property type="protein sequence ID" value="KAF6086281.1"/>
    <property type="molecule type" value="Genomic_DNA"/>
</dbReference>
<feature type="compositionally biased region" description="Basic and acidic residues" evidence="1">
    <location>
        <begin position="39"/>
        <end position="48"/>
    </location>
</feature>
<protein>
    <recommendedName>
        <fullName evidence="5">Translation initiation factor IF-2-like</fullName>
    </recommendedName>
</protein>
<dbReference type="AlphaFoldDB" id="A0A833Z8I3"/>
<evidence type="ECO:0008006" key="5">
    <source>
        <dbReference type="Google" id="ProtNLM"/>
    </source>
</evidence>
<organism evidence="3 4">
    <name type="scientific">Phyllostomus discolor</name>
    <name type="common">pale spear-nosed bat</name>
    <dbReference type="NCBI Taxonomy" id="89673"/>
    <lineage>
        <taxon>Eukaryota</taxon>
        <taxon>Metazoa</taxon>
        <taxon>Chordata</taxon>
        <taxon>Craniata</taxon>
        <taxon>Vertebrata</taxon>
        <taxon>Euteleostomi</taxon>
        <taxon>Mammalia</taxon>
        <taxon>Eutheria</taxon>
        <taxon>Laurasiatheria</taxon>
        <taxon>Chiroptera</taxon>
        <taxon>Yangochiroptera</taxon>
        <taxon>Phyllostomidae</taxon>
        <taxon>Phyllostominae</taxon>
        <taxon>Phyllostomus</taxon>
    </lineage>
</organism>
<feature type="chain" id="PRO_5032678446" description="Translation initiation factor IF-2-like" evidence="2">
    <location>
        <begin position="21"/>
        <end position="189"/>
    </location>
</feature>
<gene>
    <name evidence="3" type="ORF">HJG60_008473</name>
</gene>